<dbReference type="GO" id="GO:0005524">
    <property type="term" value="F:ATP binding"/>
    <property type="evidence" value="ECO:0007669"/>
    <property type="project" value="InterPro"/>
</dbReference>
<dbReference type="SUPFAM" id="SSF158745">
    <property type="entry name" value="LanC-like"/>
    <property type="match status" value="1"/>
</dbReference>
<dbReference type="CDD" id="cd04791">
    <property type="entry name" value="LanC_SerThrkinase"/>
    <property type="match status" value="1"/>
</dbReference>
<dbReference type="SUPFAM" id="SSF56112">
    <property type="entry name" value="Protein kinase-like (PK-like)"/>
    <property type="match status" value="1"/>
</dbReference>
<dbReference type="Gene3D" id="1.50.10.20">
    <property type="match status" value="1"/>
</dbReference>
<gene>
    <name evidence="2" type="ORF">CHR55_06960</name>
</gene>
<evidence type="ECO:0000313" key="3">
    <source>
        <dbReference type="Proteomes" id="UP000230886"/>
    </source>
</evidence>
<dbReference type="PROSITE" id="PS50011">
    <property type="entry name" value="PROTEIN_KINASE_DOM"/>
    <property type="match status" value="1"/>
</dbReference>
<protein>
    <submittedName>
        <fullName evidence="2">Serine/threonine protein kinase</fullName>
    </submittedName>
</protein>
<dbReference type="InterPro" id="IPR053524">
    <property type="entry name" value="Aerial_hyphae_peptide-synth"/>
</dbReference>
<proteinExistence type="predicted"/>
<dbReference type="GO" id="GO:0031179">
    <property type="term" value="P:peptide modification"/>
    <property type="evidence" value="ECO:0007669"/>
    <property type="project" value="InterPro"/>
</dbReference>
<dbReference type="InterPro" id="IPR057929">
    <property type="entry name" value="RamC_N"/>
</dbReference>
<dbReference type="SMART" id="SM00220">
    <property type="entry name" value="S_TKc"/>
    <property type="match status" value="1"/>
</dbReference>
<dbReference type="SMART" id="SM01260">
    <property type="entry name" value="LANC_like"/>
    <property type="match status" value="1"/>
</dbReference>
<feature type="domain" description="Protein kinase" evidence="1">
    <location>
        <begin position="229"/>
        <end position="496"/>
    </location>
</feature>
<sequence>MDLRYVAFTRADPHFYDRIRTVTRPDTSTDQHFIPAKSVDWSLWRRGPQSGPWNYFQPPDGLLPEQGWKIHCSATQANAQELLDTVSVYCGHNHVPFKFLRTAADLMLSNSKQANRTSSGKFITIYPADGVATQRVITELDKLVTGADGPYILSDVRWNRGPLYLRYGAYLPMQTYDSFGDRVPAIRRPDGSLEPDVRGTSFRTPDWVQIPDFVRAQQDKLKSHDEFPYSINEALHFSNSGGIYSAFDDAGIDLVIKEGRPFTAPDANGRYAIDRIRNEYDKLTHLADNPYAPSAIRLFEREGHHFLVTERAAGTPLNQEVALRHPLIRADQTLSSRTEYRTWALDIAQQLTTAVESFHNAGIVHADLHPGNVMCSPSGIRIIDFEMAHNIDEHPPRSTGAPGYTAPRQLTGIAADRYSLGCIELGLFVPLTTLFPLDRNKIPELIDYAVSRFDLPRAFGASLYSMLDVQAPEPENRPHRWDTSPGENLQRAAALLRCGILASLDLSRPDRLFPGDIAQFEVNGYGIAHGSCGNLLADDLPTDTLETVLEWTEHQVDSDTQPRFGFFDGLAGAVHTFRQLGRHSTADRWVETLCKASLDELDSSLFDGLSGIGCLLLEESVSRPIVSPTLAVVTETLRERISAARLHVRDAGGTPWAVAGRGGLMRGPSGQALFWTRHYELSGDPRSLEHARQLVDIDLSVMSMCPDGSMQLREERRTMPYLGSGSVGVGLVLLQLLRHVDEPRYAAAVRAISRAATVEFTAQAGLLNGRAGLILFLSELSKTPYAGADCEQTLAQQFQLLGLHSLNHAGGLHFPGEQNLRLSTDWATGSAGILALLRYTRSATARQSFPLMCASNCHIA</sequence>
<keyword evidence="2" id="KW-0723">Serine/threonine-protein kinase</keyword>
<dbReference type="EMBL" id="NOVD01000003">
    <property type="protein sequence ID" value="PCK28165.1"/>
    <property type="molecule type" value="Genomic_DNA"/>
</dbReference>
<dbReference type="InterPro" id="IPR058053">
    <property type="entry name" value="RamC_C"/>
</dbReference>
<dbReference type="Gene3D" id="1.10.510.10">
    <property type="entry name" value="Transferase(Phosphotransferase) domain 1"/>
    <property type="match status" value="1"/>
</dbReference>
<dbReference type="InterPro" id="IPR000719">
    <property type="entry name" value="Prot_kinase_dom"/>
</dbReference>
<evidence type="ECO:0000259" key="1">
    <source>
        <dbReference type="PROSITE" id="PS50011"/>
    </source>
</evidence>
<dbReference type="AlphaFoldDB" id="A0A2A5JF23"/>
<dbReference type="Pfam" id="PF00069">
    <property type="entry name" value="Pkinase"/>
    <property type="match status" value="1"/>
</dbReference>
<dbReference type="NCBIfam" id="NF038151">
    <property type="entry name" value="lanthi_synth_III"/>
    <property type="match status" value="1"/>
</dbReference>
<keyword evidence="2" id="KW-0418">Kinase</keyword>
<organism evidence="2 3">
    <name type="scientific">Rhodococcus qingshengii</name>
    <dbReference type="NCBI Taxonomy" id="334542"/>
    <lineage>
        <taxon>Bacteria</taxon>
        <taxon>Bacillati</taxon>
        <taxon>Actinomycetota</taxon>
        <taxon>Actinomycetes</taxon>
        <taxon>Mycobacteriales</taxon>
        <taxon>Nocardiaceae</taxon>
        <taxon>Rhodococcus</taxon>
        <taxon>Rhodococcus erythropolis group</taxon>
    </lineage>
</organism>
<keyword evidence="2" id="KW-0808">Transferase</keyword>
<dbReference type="InterPro" id="IPR011009">
    <property type="entry name" value="Kinase-like_dom_sf"/>
</dbReference>
<accession>A0A2A5JF23</accession>
<reference evidence="2 3" key="1">
    <citation type="submission" date="2017-07" db="EMBL/GenBank/DDBJ databases">
        <title>Draft sequence of Rhodococcus enclensis 23b-28.</title>
        <authorList>
            <person name="Besaury L."/>
            <person name="Sancelme M."/>
            <person name="Amato P."/>
            <person name="Lallement A."/>
            <person name="Delort A.-M."/>
        </authorList>
    </citation>
    <scope>NUCLEOTIDE SEQUENCE [LARGE SCALE GENOMIC DNA]</scope>
    <source>
        <strain evidence="2 3">23b-28</strain>
    </source>
</reference>
<dbReference type="Pfam" id="PF25816">
    <property type="entry name" value="RamC_N"/>
    <property type="match status" value="1"/>
</dbReference>
<dbReference type="GO" id="GO:0004674">
    <property type="term" value="F:protein serine/threonine kinase activity"/>
    <property type="evidence" value="ECO:0007669"/>
    <property type="project" value="UniProtKB-KW"/>
</dbReference>
<comment type="caution">
    <text evidence="2">The sequence shown here is derived from an EMBL/GenBank/DDBJ whole genome shotgun (WGS) entry which is preliminary data.</text>
</comment>
<dbReference type="InterPro" id="IPR007822">
    <property type="entry name" value="LANC-like"/>
</dbReference>
<dbReference type="RefSeq" id="WP_099697260.1">
    <property type="nucleotide sequence ID" value="NZ_NOVD01000003.1"/>
</dbReference>
<evidence type="ECO:0000313" key="2">
    <source>
        <dbReference type="EMBL" id="PCK28165.1"/>
    </source>
</evidence>
<dbReference type="Proteomes" id="UP000230886">
    <property type="component" value="Unassembled WGS sequence"/>
</dbReference>
<dbReference type="PANTHER" id="PTHR44167">
    <property type="entry name" value="OVARIAN-SPECIFIC SERINE/THREONINE-PROTEIN KINASE LOK-RELATED"/>
    <property type="match status" value="1"/>
</dbReference>
<dbReference type="PANTHER" id="PTHR44167:SF24">
    <property type="entry name" value="SERINE_THREONINE-PROTEIN KINASE CHK2"/>
    <property type="match status" value="1"/>
</dbReference>
<name>A0A2A5JF23_RHOSG</name>